<dbReference type="SUPFAM" id="SSF48695">
    <property type="entry name" value="Multiheme cytochromes"/>
    <property type="match status" value="1"/>
</dbReference>
<dbReference type="InterPro" id="IPR036280">
    <property type="entry name" value="Multihaem_cyt_sf"/>
</dbReference>
<dbReference type="Proteomes" id="UP001180081">
    <property type="component" value="Unassembled WGS sequence"/>
</dbReference>
<proteinExistence type="predicted"/>
<dbReference type="RefSeq" id="WP_290332282.1">
    <property type="nucleotide sequence ID" value="NZ_JAUFPU010000007.1"/>
</dbReference>
<name>A0ABT8B527_9NEIS</name>
<reference evidence="1" key="2">
    <citation type="submission" date="2023-06" db="EMBL/GenBank/DDBJ databases">
        <authorList>
            <person name="Lucena T."/>
            <person name="Sun Q."/>
        </authorList>
    </citation>
    <scope>NUCLEOTIDE SEQUENCE</scope>
    <source>
        <strain evidence="1">CECT 7703</strain>
    </source>
</reference>
<organism evidence="1 2">
    <name type="scientific">Chitinimonas viridis</name>
    <dbReference type="NCBI Taxonomy" id="664880"/>
    <lineage>
        <taxon>Bacteria</taxon>
        <taxon>Pseudomonadati</taxon>
        <taxon>Pseudomonadota</taxon>
        <taxon>Betaproteobacteria</taxon>
        <taxon>Neisseriales</taxon>
        <taxon>Chitinibacteraceae</taxon>
        <taxon>Chitinimonas</taxon>
    </lineage>
</organism>
<evidence type="ECO:0000313" key="1">
    <source>
        <dbReference type="EMBL" id="MDN3576761.1"/>
    </source>
</evidence>
<gene>
    <name evidence="1" type="ORF">QWZ03_08295</name>
</gene>
<evidence type="ECO:0000313" key="2">
    <source>
        <dbReference type="Proteomes" id="UP001180081"/>
    </source>
</evidence>
<reference evidence="1" key="1">
    <citation type="journal article" date="2014" name="Int. J. Syst. Evol. Microbiol.">
        <title>Complete genome of a new Firmicutes species belonging to the dominant human colonic microbiota ('Ruminococcus bicirculans') reveals two chromosomes and a selective capacity to utilize plant glucans.</title>
        <authorList>
            <consortium name="NISC Comparative Sequencing Program"/>
            <person name="Wegmann U."/>
            <person name="Louis P."/>
            <person name="Goesmann A."/>
            <person name="Henrissat B."/>
            <person name="Duncan S.H."/>
            <person name="Flint H.J."/>
        </authorList>
    </citation>
    <scope>NUCLEOTIDE SEQUENCE</scope>
    <source>
        <strain evidence="1">CECT 7703</strain>
    </source>
</reference>
<evidence type="ECO:0008006" key="3">
    <source>
        <dbReference type="Google" id="ProtNLM"/>
    </source>
</evidence>
<accession>A0ABT8B527</accession>
<comment type="caution">
    <text evidence="1">The sequence shown here is derived from an EMBL/GenBank/DDBJ whole genome shotgun (WGS) entry which is preliminary data.</text>
</comment>
<dbReference type="EMBL" id="JAUFPU010000007">
    <property type="protein sequence ID" value="MDN3576761.1"/>
    <property type="molecule type" value="Genomic_DNA"/>
</dbReference>
<protein>
    <recommendedName>
        <fullName evidence="3">Transcription factor zinc-finger domain-containing protein</fullName>
    </recommendedName>
</protein>
<sequence length="186" mass="20773">MATNCIRCSDQVLATTELSPGLKADSCAQCHGSWLAMEHWRTWRAKRQAAGKPEPVVVGGEDVAAEVAQAAACPHCHRLMNRLRVAAGLPFRLDHCAGCQHVWLDGNEWAALSQHGYDGVLDEVVSAQWQRRVREAEAVAHRESAWRSRLGEAVYQEAVRLRHWLDSQANRAELLAYLSRDDSKSH</sequence>
<keyword evidence="2" id="KW-1185">Reference proteome</keyword>